<evidence type="ECO:0000313" key="2">
    <source>
        <dbReference type="Proteomes" id="UP000233769"/>
    </source>
</evidence>
<protein>
    <submittedName>
        <fullName evidence="1">Uncharacterized protein</fullName>
    </submittedName>
</protein>
<gene>
    <name evidence="1" type="ORF">TK0001_2219</name>
</gene>
<dbReference type="EMBL" id="LT962688">
    <property type="protein sequence ID" value="SOR28821.1"/>
    <property type="molecule type" value="Genomic_DNA"/>
</dbReference>
<accession>A0A2N9AN85</accession>
<dbReference type="AlphaFoldDB" id="A0A2N9AN85"/>
<organism evidence="1 2">
    <name type="scientific">Methylorubrum extorquens</name>
    <name type="common">Methylobacterium dichloromethanicum</name>
    <name type="synonym">Methylobacterium extorquens</name>
    <dbReference type="NCBI Taxonomy" id="408"/>
    <lineage>
        <taxon>Bacteria</taxon>
        <taxon>Pseudomonadati</taxon>
        <taxon>Pseudomonadota</taxon>
        <taxon>Alphaproteobacteria</taxon>
        <taxon>Hyphomicrobiales</taxon>
        <taxon>Methylobacteriaceae</taxon>
        <taxon>Methylorubrum</taxon>
    </lineage>
</organism>
<evidence type="ECO:0000313" key="1">
    <source>
        <dbReference type="EMBL" id="SOR28821.1"/>
    </source>
</evidence>
<proteinExistence type="predicted"/>
<dbReference type="Proteomes" id="UP000233769">
    <property type="component" value="Chromosome tk0001"/>
</dbReference>
<reference evidence="2" key="1">
    <citation type="submission" date="2017-10" db="EMBL/GenBank/DDBJ databases">
        <authorList>
            <person name="Regsiter A."/>
            <person name="William W."/>
        </authorList>
    </citation>
    <scope>NUCLEOTIDE SEQUENCE [LARGE SCALE GENOMIC DNA]</scope>
</reference>
<sequence length="66" mass="7390">MIEQNGGELALGGIAVSESDARLVYAAWQCDPHPFRDLPPDREIERIQRSITIRQMLEQASRGEPA</sequence>
<name>A0A2N9AN85_METEX</name>